<gene>
    <name evidence="1" type="ORF">E7Z75_03445</name>
</gene>
<reference evidence="1" key="1">
    <citation type="submission" date="2019-04" db="EMBL/GenBank/DDBJ databases">
        <title>Evolution of Biomass-Degrading Anaerobic Consortia Revealed by Metagenomics.</title>
        <authorList>
            <person name="Peng X."/>
        </authorList>
    </citation>
    <scope>NUCLEOTIDE SEQUENCE</scope>
    <source>
        <strain evidence="1">SIG14</strain>
    </source>
</reference>
<dbReference type="Gene3D" id="2.10.260.10">
    <property type="match status" value="1"/>
</dbReference>
<dbReference type="EMBL" id="SUTG01000010">
    <property type="protein sequence ID" value="MBE6512195.1"/>
    <property type="molecule type" value="Genomic_DNA"/>
</dbReference>
<organism evidence="1 2">
    <name type="scientific">Methanobrevibacter olleyae</name>
    <dbReference type="NCBI Taxonomy" id="294671"/>
    <lineage>
        <taxon>Archaea</taxon>
        <taxon>Methanobacteriati</taxon>
        <taxon>Methanobacteriota</taxon>
        <taxon>Methanomada group</taxon>
        <taxon>Methanobacteria</taxon>
        <taxon>Methanobacteriales</taxon>
        <taxon>Methanobacteriaceae</taxon>
        <taxon>Methanobrevibacter</taxon>
    </lineage>
</organism>
<dbReference type="InterPro" id="IPR037914">
    <property type="entry name" value="SpoVT-AbrB_sf"/>
</dbReference>
<comment type="caution">
    <text evidence="1">The sequence shown here is derived from an EMBL/GenBank/DDBJ whole genome shotgun (WGS) entry which is preliminary data.</text>
</comment>
<name>A0A8T3VW81_METOL</name>
<evidence type="ECO:0008006" key="3">
    <source>
        <dbReference type="Google" id="ProtNLM"/>
    </source>
</evidence>
<dbReference type="AlphaFoldDB" id="A0A8T3VW81"/>
<accession>A0A8T3VW81</accession>
<protein>
    <recommendedName>
        <fullName evidence="3">SpoVT-AbrB domain-containing protein</fullName>
    </recommendedName>
</protein>
<evidence type="ECO:0000313" key="1">
    <source>
        <dbReference type="EMBL" id="MBE6512195.1"/>
    </source>
</evidence>
<proteinExistence type="predicted"/>
<dbReference type="SUPFAM" id="SSF89447">
    <property type="entry name" value="AbrB/MazE/MraZ-like"/>
    <property type="match status" value="1"/>
</dbReference>
<dbReference type="Proteomes" id="UP000732619">
    <property type="component" value="Unassembled WGS sequence"/>
</dbReference>
<sequence length="78" mass="8849">MVNVGTTKIYKNNQTTIPSKIRKLFDVSEDTVMDWDLNSDNVITITFKTKRSSIHDLAGLGKSKETTNAVELKRSLYK</sequence>
<evidence type="ECO:0000313" key="2">
    <source>
        <dbReference type="Proteomes" id="UP000732619"/>
    </source>
</evidence>